<dbReference type="Proteomes" id="UP000189310">
    <property type="component" value="Unassembled WGS sequence"/>
</dbReference>
<gene>
    <name evidence="1" type="ORF">BVL52_11090</name>
</gene>
<organism evidence="1 2">
    <name type="scientific">Pseudomonas oryzihabitans</name>
    <dbReference type="NCBI Taxonomy" id="47885"/>
    <lineage>
        <taxon>Bacteria</taxon>
        <taxon>Pseudomonadati</taxon>
        <taxon>Pseudomonadota</taxon>
        <taxon>Gammaproteobacteria</taxon>
        <taxon>Pseudomonadales</taxon>
        <taxon>Pseudomonadaceae</taxon>
        <taxon>Pseudomonas</taxon>
    </lineage>
</organism>
<proteinExistence type="predicted"/>
<sequence length="75" mass="8066">MPIYILGHRGDLQGLVADLIHRLTDAIEAAPSASIAALSASRLVCSAMPRMVLMLWLSCSSTAMAWADWARLPLS</sequence>
<reference evidence="1 2" key="1">
    <citation type="submission" date="2017-01" db="EMBL/GenBank/DDBJ databases">
        <title>Pseudomonas psychrotolerans genome sequencing and assembly.</title>
        <authorList>
            <person name="Vyas B."/>
            <person name="Mayilraj S."/>
        </authorList>
    </citation>
    <scope>NUCLEOTIDE SEQUENCE [LARGE SCALE GENOMIC DNA]</scope>
    <source>
        <strain evidence="1 2">SDS18</strain>
    </source>
</reference>
<keyword evidence="2" id="KW-1185">Reference proteome</keyword>
<comment type="caution">
    <text evidence="1">The sequence shown here is derived from an EMBL/GenBank/DDBJ whole genome shotgun (WGS) entry which is preliminary data.</text>
</comment>
<evidence type="ECO:0000313" key="2">
    <source>
        <dbReference type="Proteomes" id="UP000189310"/>
    </source>
</evidence>
<name>A0ABX3IRR5_9PSED</name>
<accession>A0ABX3IRR5</accession>
<dbReference type="EMBL" id="MTLN01000006">
    <property type="protein sequence ID" value="ONN71046.1"/>
    <property type="molecule type" value="Genomic_DNA"/>
</dbReference>
<protein>
    <submittedName>
        <fullName evidence="1">Uncharacterized protein</fullName>
    </submittedName>
</protein>
<evidence type="ECO:0000313" key="1">
    <source>
        <dbReference type="EMBL" id="ONN71046.1"/>
    </source>
</evidence>